<evidence type="ECO:0000313" key="2">
    <source>
        <dbReference type="EMBL" id="TGD42739.1"/>
    </source>
</evidence>
<dbReference type="InterPro" id="IPR000073">
    <property type="entry name" value="AB_hydrolase_1"/>
</dbReference>
<dbReference type="InterPro" id="IPR050266">
    <property type="entry name" value="AB_hydrolase_sf"/>
</dbReference>
<evidence type="ECO:0000313" key="3">
    <source>
        <dbReference type="Proteomes" id="UP000297741"/>
    </source>
</evidence>
<dbReference type="PANTHER" id="PTHR43798">
    <property type="entry name" value="MONOACYLGLYCEROL LIPASE"/>
    <property type="match status" value="1"/>
</dbReference>
<reference evidence="2 3" key="1">
    <citation type="submission" date="2018-11" db="EMBL/GenBank/DDBJ databases">
        <title>Tabrizicola sp. isolated from sediment of alpine lake.</title>
        <authorList>
            <person name="Liu Z."/>
        </authorList>
    </citation>
    <scope>NUCLEOTIDE SEQUENCE [LARGE SCALE GENOMIC DNA]</scope>
    <source>
        <strain evidence="2 3">DRYC-M-16</strain>
    </source>
</reference>
<dbReference type="Proteomes" id="UP000297741">
    <property type="component" value="Unassembled WGS sequence"/>
</dbReference>
<sequence length="236" mass="25466">MMPDPILFIPGLMQDARAFLPQIVALGLRHAAQIYLPVQDNVERMSEDALRQAPARFALVGHGLGGVVALDILRRAPDRVTHIVLLATDPLAEAPQMAATREARMVAAQSGRLKAAIAEDVPVSALADTPDRAAVLALMQDMALGLGEGVYLRQCRALQRRPDQQRTLRRATVPALLLAGSADTLLPLRRQEFARDLMPSSVLKRIDGAGHLPMLEAPDAVTTAIEGFLSGPMILR</sequence>
<keyword evidence="2" id="KW-0378">Hydrolase</keyword>
<protein>
    <submittedName>
        <fullName evidence="2">Alpha/beta hydrolase</fullName>
    </submittedName>
</protein>
<dbReference type="SUPFAM" id="SSF53474">
    <property type="entry name" value="alpha/beta-Hydrolases"/>
    <property type="match status" value="1"/>
</dbReference>
<comment type="caution">
    <text evidence="2">The sequence shown here is derived from an EMBL/GenBank/DDBJ whole genome shotgun (WGS) entry which is preliminary data.</text>
</comment>
<accession>A0ABY2KJY5</accession>
<feature type="domain" description="AB hydrolase-1" evidence="1">
    <location>
        <begin position="42"/>
        <end position="221"/>
    </location>
</feature>
<organism evidence="2 3">
    <name type="scientific">Pseudotabrizicola sediminis</name>
    <dbReference type="NCBI Taxonomy" id="2486418"/>
    <lineage>
        <taxon>Bacteria</taxon>
        <taxon>Pseudomonadati</taxon>
        <taxon>Pseudomonadota</taxon>
        <taxon>Alphaproteobacteria</taxon>
        <taxon>Rhodobacterales</taxon>
        <taxon>Paracoccaceae</taxon>
        <taxon>Pseudotabrizicola</taxon>
    </lineage>
</organism>
<dbReference type="GO" id="GO:0016787">
    <property type="term" value="F:hydrolase activity"/>
    <property type="evidence" value="ECO:0007669"/>
    <property type="project" value="UniProtKB-KW"/>
</dbReference>
<dbReference type="InterPro" id="IPR029058">
    <property type="entry name" value="AB_hydrolase_fold"/>
</dbReference>
<dbReference type="Pfam" id="PF12697">
    <property type="entry name" value="Abhydrolase_6"/>
    <property type="match status" value="1"/>
</dbReference>
<dbReference type="PRINTS" id="PR00111">
    <property type="entry name" value="ABHYDROLASE"/>
</dbReference>
<dbReference type="EMBL" id="RPEM01000008">
    <property type="protein sequence ID" value="TGD42739.1"/>
    <property type="molecule type" value="Genomic_DNA"/>
</dbReference>
<dbReference type="Gene3D" id="3.40.50.1820">
    <property type="entry name" value="alpha/beta hydrolase"/>
    <property type="match status" value="1"/>
</dbReference>
<proteinExistence type="predicted"/>
<evidence type="ECO:0000259" key="1">
    <source>
        <dbReference type="Pfam" id="PF12697"/>
    </source>
</evidence>
<name>A0ABY2KJY5_9RHOB</name>
<gene>
    <name evidence="2" type="ORF">EEB11_13505</name>
</gene>
<keyword evidence="3" id="KW-1185">Reference proteome</keyword>